<keyword evidence="2" id="KW-1134">Transmembrane beta strand</keyword>
<evidence type="ECO:0000256" key="2">
    <source>
        <dbReference type="PROSITE-ProRule" id="PRU01360"/>
    </source>
</evidence>
<keyword evidence="1 3" id="KW-0732">Signal</keyword>
<dbReference type="Proteomes" id="UP000725002">
    <property type="component" value="Unassembled WGS sequence"/>
</dbReference>
<dbReference type="SUPFAM" id="SSF56935">
    <property type="entry name" value="Porins"/>
    <property type="match status" value="1"/>
</dbReference>
<dbReference type="NCBIfam" id="TIGR04056">
    <property type="entry name" value="OMP_RagA_SusC"/>
    <property type="match status" value="1"/>
</dbReference>
<feature type="signal peptide" evidence="3">
    <location>
        <begin position="1"/>
        <end position="28"/>
    </location>
</feature>
<keyword evidence="2" id="KW-0998">Cell outer membrane</keyword>
<dbReference type="Gene3D" id="2.170.130.10">
    <property type="entry name" value="TonB-dependent receptor, plug domain"/>
    <property type="match status" value="1"/>
</dbReference>
<dbReference type="GO" id="GO:0015344">
    <property type="term" value="F:siderophore uptake transmembrane transporter activity"/>
    <property type="evidence" value="ECO:0007669"/>
    <property type="project" value="TreeGrafter"/>
</dbReference>
<reference evidence="5" key="2">
    <citation type="journal article" date="2021" name="PeerJ">
        <title>Extensive microbial diversity within the chicken gut microbiome revealed by metagenomics and culture.</title>
        <authorList>
            <person name="Gilroy R."/>
            <person name="Ravi A."/>
            <person name="Getino M."/>
            <person name="Pursley I."/>
            <person name="Horton D.L."/>
            <person name="Alikhan N.F."/>
            <person name="Baker D."/>
            <person name="Gharbi K."/>
            <person name="Hall N."/>
            <person name="Watson M."/>
            <person name="Adriaenssens E.M."/>
            <person name="Foster-Nyarko E."/>
            <person name="Jarju S."/>
            <person name="Secka A."/>
            <person name="Antonio M."/>
            <person name="Oren A."/>
            <person name="Chaudhuri R.R."/>
            <person name="La Ragione R."/>
            <person name="Hildebrand F."/>
            <person name="Pallen M.J."/>
        </authorList>
    </citation>
    <scope>NUCLEOTIDE SEQUENCE</scope>
    <source>
        <strain evidence="5">G3-8215</strain>
    </source>
</reference>
<dbReference type="InterPro" id="IPR039426">
    <property type="entry name" value="TonB-dep_rcpt-like"/>
</dbReference>
<dbReference type="PANTHER" id="PTHR30069:SF29">
    <property type="entry name" value="HEMOGLOBIN AND HEMOGLOBIN-HAPTOGLOBIN-BINDING PROTEIN 1-RELATED"/>
    <property type="match status" value="1"/>
</dbReference>
<dbReference type="PANTHER" id="PTHR30069">
    <property type="entry name" value="TONB-DEPENDENT OUTER MEMBRANE RECEPTOR"/>
    <property type="match status" value="1"/>
</dbReference>
<name>A0A940IJ45_9BACT</name>
<dbReference type="InterPro" id="IPR012910">
    <property type="entry name" value="Plug_dom"/>
</dbReference>
<dbReference type="InterPro" id="IPR008969">
    <property type="entry name" value="CarboxyPept-like_regulatory"/>
</dbReference>
<dbReference type="NCBIfam" id="TIGR04057">
    <property type="entry name" value="SusC_RagA_signa"/>
    <property type="match status" value="1"/>
</dbReference>
<dbReference type="Pfam" id="PF07715">
    <property type="entry name" value="Plug"/>
    <property type="match status" value="1"/>
</dbReference>
<keyword evidence="2" id="KW-0812">Transmembrane</keyword>
<gene>
    <name evidence="5" type="ORF">IAB75_07720</name>
</gene>
<dbReference type="EMBL" id="JADILV010000051">
    <property type="protein sequence ID" value="MBO8483983.1"/>
    <property type="molecule type" value="Genomic_DNA"/>
</dbReference>
<dbReference type="FunFam" id="2.170.130.10:FF:000003">
    <property type="entry name" value="SusC/RagA family TonB-linked outer membrane protein"/>
    <property type="match status" value="1"/>
</dbReference>
<organism evidence="5 6">
    <name type="scientific">Candidatus Cryptobacteroides avicola</name>
    <dbReference type="NCBI Taxonomy" id="2840757"/>
    <lineage>
        <taxon>Bacteria</taxon>
        <taxon>Pseudomonadati</taxon>
        <taxon>Bacteroidota</taxon>
        <taxon>Bacteroidia</taxon>
        <taxon>Bacteroidales</taxon>
        <taxon>Candidatus Cryptobacteroides</taxon>
    </lineage>
</organism>
<proteinExistence type="inferred from homology"/>
<comment type="caution">
    <text evidence="5">The sequence shown here is derived from an EMBL/GenBank/DDBJ whole genome shotgun (WGS) entry which is preliminary data.</text>
</comment>
<evidence type="ECO:0000259" key="4">
    <source>
        <dbReference type="Pfam" id="PF07715"/>
    </source>
</evidence>
<evidence type="ECO:0000256" key="1">
    <source>
        <dbReference type="ARBA" id="ARBA00022729"/>
    </source>
</evidence>
<dbReference type="InterPro" id="IPR023997">
    <property type="entry name" value="TonB-dep_OMP_SusC/RagA_CS"/>
</dbReference>
<keyword evidence="2" id="KW-0472">Membrane</keyword>
<dbReference type="PROSITE" id="PS52016">
    <property type="entry name" value="TONB_DEPENDENT_REC_3"/>
    <property type="match status" value="1"/>
</dbReference>
<dbReference type="GO" id="GO:0009279">
    <property type="term" value="C:cell outer membrane"/>
    <property type="evidence" value="ECO:0007669"/>
    <property type="project" value="UniProtKB-SubCell"/>
</dbReference>
<dbReference type="SUPFAM" id="SSF49464">
    <property type="entry name" value="Carboxypeptidase regulatory domain-like"/>
    <property type="match status" value="1"/>
</dbReference>
<feature type="domain" description="TonB-dependent receptor plug" evidence="4">
    <location>
        <begin position="123"/>
        <end position="229"/>
    </location>
</feature>
<accession>A0A940IJ45</accession>
<dbReference type="Pfam" id="PF13715">
    <property type="entry name" value="CarbopepD_reg_2"/>
    <property type="match status" value="1"/>
</dbReference>
<dbReference type="AlphaFoldDB" id="A0A940IJ45"/>
<comment type="subcellular location">
    <subcellularLocation>
        <location evidence="2">Cell outer membrane</location>
        <topology evidence="2">Multi-pass membrane protein</topology>
    </subcellularLocation>
</comment>
<sequence>MANWFNCKQILCAVLSCALFLCTTAARAQDTERKGQVVDAATGEPLVGVGVLIQGSLAGSITDLDGNFVINTADDAVLVISTMGYKDTQVQVNGRTDLGRIAVSQDTELLDEVIVVGYGIQKKASSVGSITATKGDDLLKVANVNTISEALQGQMPGVVSINSTSKPGAAAADIFIRGKSTWGDASPLVLVDGIERDFNDVDVNEIESISVLKDASATAVYGVKGANGVILLTTKRGTDKRPEISFTSNFGFKQPSGSPDYSDYVTSMKQYNVAQANDANWGNLVPESTIAAWENAFATGNYGPYNDVFPDVDWWDNLVRKVGYEQNYNLNVRGGAKWMKYFVSLGYMHDGDIYKTHRQPEFDPSFSYRRYNWRSNFDFQITKYTKLSFNVAGKLGYQNQPAYRPGDASPDQYFFGVFLTAPSNEFPIKYSDGTWGDGQSSDQNVAYLMEVGGSRNVKSYQGFYDIKLDQKLDFITEGLSVQGALSYTTASSWQTNIITGKILGNDDLTAQRTTVRINRVYDYTNPIQNPDGTISYNYTERRYPSQDAPGDLPVGGGYDNFKSYTRKLYYELSVNYARKFGDHDVTGLLLFNRKMNESSGGAIMDFPAYEEDWVGRVTYNYKGRYLAEFNGAYTGSEKFAPGKRFGFFPSASIGWRISEEPWMKKWTKGKLNNLKVRYSYGMVGNDKGATRFNYIQVYNQAGNAEFGKWNTTSYGPVYAEGKLADPNATWETSIKQNLGIEIGLWDKLNVTLDLFDERRDGILMTRNTIPSWAGSGISFPQVNLGKTKNHGLELDMSWNDHIGKFYYYVKYNFATSENRIVFFDDPKNLSDYLKSEGKSIGFVNKYLATGNFESLDDIFNSAQSAIAGGQHNTLVPGDLYYVDYNADGVINSNDMAPVKNLNYPMTTMGLTLGGSYKGFGFSMLLYSALGVYKEAIAAYLWDFPGGNIKTQPNTLDTWKTGTHTEGAVRPSIHVNNAYNSVASTYSYSNHSYLRLKNLEFNYSFPQRILDRLRLTRLQVYINGNNLLTFSACDPRRDPEHGGQNIYPMVRRYNIGFRIGL</sequence>
<dbReference type="GO" id="GO:0044718">
    <property type="term" value="P:siderophore transmembrane transport"/>
    <property type="evidence" value="ECO:0007669"/>
    <property type="project" value="TreeGrafter"/>
</dbReference>
<dbReference type="InterPro" id="IPR023996">
    <property type="entry name" value="TonB-dep_OMP_SusC/RagA"/>
</dbReference>
<reference evidence="5" key="1">
    <citation type="submission" date="2020-10" db="EMBL/GenBank/DDBJ databases">
        <authorList>
            <person name="Gilroy R."/>
        </authorList>
    </citation>
    <scope>NUCLEOTIDE SEQUENCE</scope>
    <source>
        <strain evidence="5">G3-8215</strain>
    </source>
</reference>
<keyword evidence="5" id="KW-0675">Receptor</keyword>
<keyword evidence="2" id="KW-0813">Transport</keyword>
<feature type="chain" id="PRO_5037620897" evidence="3">
    <location>
        <begin position="29"/>
        <end position="1060"/>
    </location>
</feature>
<dbReference type="InterPro" id="IPR037066">
    <property type="entry name" value="Plug_dom_sf"/>
</dbReference>
<comment type="similarity">
    <text evidence="2">Belongs to the TonB-dependent receptor family.</text>
</comment>
<evidence type="ECO:0000313" key="5">
    <source>
        <dbReference type="EMBL" id="MBO8483983.1"/>
    </source>
</evidence>
<evidence type="ECO:0000256" key="3">
    <source>
        <dbReference type="SAM" id="SignalP"/>
    </source>
</evidence>
<protein>
    <submittedName>
        <fullName evidence="5">TonB-dependent receptor</fullName>
    </submittedName>
</protein>
<evidence type="ECO:0000313" key="6">
    <source>
        <dbReference type="Proteomes" id="UP000725002"/>
    </source>
</evidence>